<dbReference type="InterPro" id="IPR010710">
    <property type="entry name" value="DUF1289"/>
</dbReference>
<dbReference type="PANTHER" id="PTHR35175:SF2">
    <property type="entry name" value="DUF1289 DOMAIN-CONTAINING PROTEIN"/>
    <property type="match status" value="1"/>
</dbReference>
<accession>A0ABX8DJM0</accession>
<reference evidence="1 2" key="1">
    <citation type="journal article" date="2012" name="Int. J. Syst. Evol. Microbiol.">
        <title>Shewanella dokdonensis sp. nov., isolated from seawater.</title>
        <authorList>
            <person name="Sung H.R."/>
            <person name="Yoon J.H."/>
            <person name="Ghim S.Y."/>
        </authorList>
    </citation>
    <scope>NUCLEOTIDE SEQUENCE [LARGE SCALE GENOMIC DNA]</scope>
    <source>
        <strain evidence="1 2">DSM 23626</strain>
    </source>
</reference>
<sequence>MTSPSSPCVRNCCLDHQDVCLGCGRTLDEILAWHDASDVRKTQILNNCQKRQQLRPKRYR</sequence>
<evidence type="ECO:0000313" key="2">
    <source>
        <dbReference type="Proteomes" id="UP000676428"/>
    </source>
</evidence>
<dbReference type="EMBL" id="CP074572">
    <property type="protein sequence ID" value="QVK24925.1"/>
    <property type="molecule type" value="Genomic_DNA"/>
</dbReference>
<protein>
    <submittedName>
        <fullName evidence="1">DUF1289 domain-containing protein</fullName>
    </submittedName>
</protein>
<dbReference type="Proteomes" id="UP000676428">
    <property type="component" value="Chromosome"/>
</dbReference>
<dbReference type="Pfam" id="PF06945">
    <property type="entry name" value="DUF1289"/>
    <property type="match status" value="1"/>
</dbReference>
<dbReference type="PANTHER" id="PTHR35175">
    <property type="entry name" value="DUF1289 DOMAIN-CONTAINING PROTEIN"/>
    <property type="match status" value="1"/>
</dbReference>
<evidence type="ECO:0000313" key="1">
    <source>
        <dbReference type="EMBL" id="QVK24925.1"/>
    </source>
</evidence>
<gene>
    <name evidence="1" type="ORF">KHX94_17195</name>
</gene>
<organism evidence="1 2">
    <name type="scientific">Shewanella dokdonensis</name>
    <dbReference type="NCBI Taxonomy" id="712036"/>
    <lineage>
        <taxon>Bacteria</taxon>
        <taxon>Pseudomonadati</taxon>
        <taxon>Pseudomonadota</taxon>
        <taxon>Gammaproteobacteria</taxon>
        <taxon>Alteromonadales</taxon>
        <taxon>Shewanellaceae</taxon>
        <taxon>Shewanella</taxon>
    </lineage>
</organism>
<proteinExistence type="predicted"/>
<name>A0ABX8DJM0_9GAMM</name>
<keyword evidence="2" id="KW-1185">Reference proteome</keyword>